<dbReference type="PROSITE" id="PS00383">
    <property type="entry name" value="TYR_PHOSPHATASE_1"/>
    <property type="match status" value="1"/>
</dbReference>
<reference evidence="1" key="1">
    <citation type="submission" date="2022-06" db="EMBL/GenBank/DDBJ databases">
        <title>Sequencing the genomes of 1000 actinobacteria strains.</title>
        <authorList>
            <person name="Klenk H.-P."/>
        </authorList>
    </citation>
    <scope>NUCLEOTIDE SEQUENCE</scope>
    <source>
        <strain evidence="1">DSM 46694</strain>
    </source>
</reference>
<keyword evidence="1" id="KW-0378">Hydrolase</keyword>
<accession>A0A9X2GII2</accession>
<proteinExistence type="predicted"/>
<organism evidence="1 2">
    <name type="scientific">Nonomuraea thailandensis</name>
    <dbReference type="NCBI Taxonomy" id="1188745"/>
    <lineage>
        <taxon>Bacteria</taxon>
        <taxon>Bacillati</taxon>
        <taxon>Actinomycetota</taxon>
        <taxon>Actinomycetes</taxon>
        <taxon>Streptosporangiales</taxon>
        <taxon>Streptosporangiaceae</taxon>
        <taxon>Nonomuraea</taxon>
    </lineage>
</organism>
<dbReference type="GO" id="GO:0004725">
    <property type="term" value="F:protein tyrosine phosphatase activity"/>
    <property type="evidence" value="ECO:0007669"/>
    <property type="project" value="UniProtKB-EC"/>
</dbReference>
<dbReference type="AlphaFoldDB" id="A0A9X2GII2"/>
<dbReference type="InterPro" id="IPR016130">
    <property type="entry name" value="Tyr_Pase_AS"/>
</dbReference>
<dbReference type="Proteomes" id="UP001139648">
    <property type="component" value="Unassembled WGS sequence"/>
</dbReference>
<keyword evidence="2" id="KW-1185">Reference proteome</keyword>
<dbReference type="RefSeq" id="WP_253745413.1">
    <property type="nucleotide sequence ID" value="NZ_BAABKA010000043.1"/>
</dbReference>
<evidence type="ECO:0000313" key="1">
    <source>
        <dbReference type="EMBL" id="MCP2358340.1"/>
    </source>
</evidence>
<gene>
    <name evidence="1" type="ORF">HD597_005360</name>
</gene>
<dbReference type="InterPro" id="IPR029021">
    <property type="entry name" value="Prot-tyrosine_phosphatase-like"/>
</dbReference>
<dbReference type="Pfam" id="PF13350">
    <property type="entry name" value="Y_phosphatase3"/>
    <property type="match status" value="1"/>
</dbReference>
<dbReference type="Gene3D" id="3.90.190.10">
    <property type="entry name" value="Protein tyrosine phosphatase superfamily"/>
    <property type="match status" value="1"/>
</dbReference>
<sequence>MSIPSFTLSPLANLRDLGGIPVAGGTVRTGLVLRSDDVCIIDVTSARTLVEDGLSLLIDLRSPEELARTGRGALQAHTGVRHLHLPLMAEITGGTSELMQRMIDASDPAAEFGRWYARVMRTCGHLIVQGLSEIAQADGAALFHCAAGKDRTGKFAASLLAVLGAGEEAIVADYVRTDDVHDALMARLAGLMQPFLGDLEAYRATMPPELNGAKAETMHTMLAELGGTAGLVELLREAGLTPQTQARLRERLIEPGSPSAAV</sequence>
<dbReference type="SUPFAM" id="SSF52799">
    <property type="entry name" value="(Phosphotyrosine protein) phosphatases II"/>
    <property type="match status" value="1"/>
</dbReference>
<protein>
    <submittedName>
        <fullName evidence="1">Protein-tyrosine phosphatase</fullName>
        <ecNumber evidence="1">3.1.3.48</ecNumber>
    </submittedName>
</protein>
<comment type="caution">
    <text evidence="1">The sequence shown here is derived from an EMBL/GenBank/DDBJ whole genome shotgun (WGS) entry which is preliminary data.</text>
</comment>
<name>A0A9X2GII2_9ACTN</name>
<dbReference type="EC" id="3.1.3.48" evidence="1"/>
<dbReference type="InterPro" id="IPR026893">
    <property type="entry name" value="Tyr/Ser_Pase_IphP-type"/>
</dbReference>
<evidence type="ECO:0000313" key="2">
    <source>
        <dbReference type="Proteomes" id="UP001139648"/>
    </source>
</evidence>
<dbReference type="EMBL" id="JAMZEB010000002">
    <property type="protein sequence ID" value="MCP2358340.1"/>
    <property type="molecule type" value="Genomic_DNA"/>
</dbReference>